<dbReference type="EMBL" id="JBEDUW010000007">
    <property type="protein sequence ID" value="KAK9912095.1"/>
    <property type="molecule type" value="Genomic_DNA"/>
</dbReference>
<evidence type="ECO:0000313" key="2">
    <source>
        <dbReference type="Proteomes" id="UP001457282"/>
    </source>
</evidence>
<protein>
    <submittedName>
        <fullName evidence="1">Uncharacterized protein</fullName>
    </submittedName>
</protein>
<organism evidence="1 2">
    <name type="scientific">Rubus argutus</name>
    <name type="common">Southern blackberry</name>
    <dbReference type="NCBI Taxonomy" id="59490"/>
    <lineage>
        <taxon>Eukaryota</taxon>
        <taxon>Viridiplantae</taxon>
        <taxon>Streptophyta</taxon>
        <taxon>Embryophyta</taxon>
        <taxon>Tracheophyta</taxon>
        <taxon>Spermatophyta</taxon>
        <taxon>Magnoliopsida</taxon>
        <taxon>eudicotyledons</taxon>
        <taxon>Gunneridae</taxon>
        <taxon>Pentapetalae</taxon>
        <taxon>rosids</taxon>
        <taxon>fabids</taxon>
        <taxon>Rosales</taxon>
        <taxon>Rosaceae</taxon>
        <taxon>Rosoideae</taxon>
        <taxon>Rosoideae incertae sedis</taxon>
        <taxon>Rubus</taxon>
    </lineage>
</organism>
<accession>A0AAW1VWH7</accession>
<reference evidence="1 2" key="1">
    <citation type="journal article" date="2023" name="G3 (Bethesda)">
        <title>A chromosome-length genome assembly and annotation of blackberry (Rubus argutus, cv. 'Hillquist').</title>
        <authorList>
            <person name="Bruna T."/>
            <person name="Aryal R."/>
            <person name="Dudchenko O."/>
            <person name="Sargent D.J."/>
            <person name="Mead D."/>
            <person name="Buti M."/>
            <person name="Cavallini A."/>
            <person name="Hytonen T."/>
            <person name="Andres J."/>
            <person name="Pham M."/>
            <person name="Weisz D."/>
            <person name="Mascagni F."/>
            <person name="Usai G."/>
            <person name="Natali L."/>
            <person name="Bassil N."/>
            <person name="Fernandez G.E."/>
            <person name="Lomsadze A."/>
            <person name="Armour M."/>
            <person name="Olukolu B."/>
            <person name="Poorten T."/>
            <person name="Britton C."/>
            <person name="Davik J."/>
            <person name="Ashrafi H."/>
            <person name="Aiden E.L."/>
            <person name="Borodovsky M."/>
            <person name="Worthington M."/>
        </authorList>
    </citation>
    <scope>NUCLEOTIDE SEQUENCE [LARGE SCALE GENOMIC DNA]</scope>
    <source>
        <strain evidence="1">PI 553951</strain>
    </source>
</reference>
<proteinExistence type="predicted"/>
<sequence length="116" mass="13516">MTWIFLLLTESEPDIFVAPLPVHKTEASLTCVPPDLDLDPYFFGSKTSSFRQLHQVDEFTATPQRLEVVQHTSTIHERDRGILPTPYVPPHRRMFMPTPYLHPMSLDYPHHLNHSR</sequence>
<gene>
    <name evidence="1" type="ORF">M0R45_035970</name>
</gene>
<evidence type="ECO:0000313" key="1">
    <source>
        <dbReference type="EMBL" id="KAK9912095.1"/>
    </source>
</evidence>
<dbReference type="AlphaFoldDB" id="A0AAW1VWH7"/>
<dbReference type="Proteomes" id="UP001457282">
    <property type="component" value="Unassembled WGS sequence"/>
</dbReference>
<keyword evidence="2" id="KW-1185">Reference proteome</keyword>
<name>A0AAW1VWH7_RUBAR</name>
<comment type="caution">
    <text evidence="1">The sequence shown here is derived from an EMBL/GenBank/DDBJ whole genome shotgun (WGS) entry which is preliminary data.</text>
</comment>